<comment type="caution">
    <text evidence="1">The sequence shown here is derived from an EMBL/GenBank/DDBJ whole genome shotgun (WGS) entry which is preliminary data.</text>
</comment>
<organism evidence="1 2">
    <name type="scientific">Mycena chlorophos</name>
    <name type="common">Agaric fungus</name>
    <name type="synonym">Agaricus chlorophos</name>
    <dbReference type="NCBI Taxonomy" id="658473"/>
    <lineage>
        <taxon>Eukaryota</taxon>
        <taxon>Fungi</taxon>
        <taxon>Dikarya</taxon>
        <taxon>Basidiomycota</taxon>
        <taxon>Agaricomycotina</taxon>
        <taxon>Agaricomycetes</taxon>
        <taxon>Agaricomycetidae</taxon>
        <taxon>Agaricales</taxon>
        <taxon>Marasmiineae</taxon>
        <taxon>Mycenaceae</taxon>
        <taxon>Mycena</taxon>
    </lineage>
</organism>
<keyword evidence="2" id="KW-1185">Reference proteome</keyword>
<dbReference type="EMBL" id="JACAZE010000025">
    <property type="protein sequence ID" value="KAF7290883.1"/>
    <property type="molecule type" value="Genomic_DNA"/>
</dbReference>
<dbReference type="OrthoDB" id="2748701at2759"/>
<sequence length="416" mass="45860">MSQEGNQLIGGVESRLGSYRDMPLLLDLPTELLEFIFSFACTDGGRAGRSLSLVSQYVRDISAPFKLQSIALLGTMQLLNFSAFLSRRPSLEAGTKFLYIGHPKTIGNDLFDIADCDARGQTGAFWNHWPGIHETIRELKHLGLQELVWGEDPRGQTAMGALWFVSECASNAIFHILNRIAPTLEVLHINVNKHVGHALLSRSASLSLPHLADLATANCFPMRFNVNDHDFRRVESMLVPNPQLRDLHIIETAVCDGGCTTDAFFSVRGIAHFAPELRTLRYSELGATSTSQAIPACIASGIGVGIDVEDDIDPPNATVPLPKTLRDIVLKPAVGPWMQVGETASPLEMSRYASVVELAQRLTQKALESESPKRVVLLPTDEKELNKDDAADEVYLPELDWLLDEWLATAHGWAWT</sequence>
<evidence type="ECO:0000313" key="1">
    <source>
        <dbReference type="EMBL" id="KAF7290883.1"/>
    </source>
</evidence>
<dbReference type="Proteomes" id="UP000613580">
    <property type="component" value="Unassembled WGS sequence"/>
</dbReference>
<name>A0A8H6VUT3_MYCCL</name>
<gene>
    <name evidence="1" type="ORF">HMN09_01266700</name>
</gene>
<proteinExistence type="predicted"/>
<reference evidence="1" key="1">
    <citation type="submission" date="2020-05" db="EMBL/GenBank/DDBJ databases">
        <title>Mycena genomes resolve the evolution of fungal bioluminescence.</title>
        <authorList>
            <person name="Tsai I.J."/>
        </authorList>
    </citation>
    <scope>NUCLEOTIDE SEQUENCE</scope>
    <source>
        <strain evidence="1">110903Hualien_Pintung</strain>
    </source>
</reference>
<accession>A0A8H6VUT3</accession>
<evidence type="ECO:0000313" key="2">
    <source>
        <dbReference type="Proteomes" id="UP000613580"/>
    </source>
</evidence>
<protein>
    <submittedName>
        <fullName evidence="1">Brix domain-containing protein</fullName>
    </submittedName>
</protein>
<dbReference type="AlphaFoldDB" id="A0A8H6VUT3"/>